<gene>
    <name evidence="2" type="ORF">MTR67_002110</name>
</gene>
<protein>
    <recommendedName>
        <fullName evidence="1">Reverse transcriptase zinc-binding domain-containing protein</fullName>
    </recommendedName>
</protein>
<dbReference type="AlphaFoldDB" id="A0AAF0TD06"/>
<dbReference type="EMBL" id="CP133612">
    <property type="protein sequence ID" value="WMV08725.1"/>
    <property type="molecule type" value="Genomic_DNA"/>
</dbReference>
<evidence type="ECO:0000259" key="1">
    <source>
        <dbReference type="Pfam" id="PF13966"/>
    </source>
</evidence>
<feature type="domain" description="Reverse transcriptase zinc-binding" evidence="1">
    <location>
        <begin position="26"/>
        <end position="77"/>
    </location>
</feature>
<organism evidence="2 3">
    <name type="scientific">Solanum verrucosum</name>
    <dbReference type="NCBI Taxonomy" id="315347"/>
    <lineage>
        <taxon>Eukaryota</taxon>
        <taxon>Viridiplantae</taxon>
        <taxon>Streptophyta</taxon>
        <taxon>Embryophyta</taxon>
        <taxon>Tracheophyta</taxon>
        <taxon>Spermatophyta</taxon>
        <taxon>Magnoliopsida</taxon>
        <taxon>eudicotyledons</taxon>
        <taxon>Gunneridae</taxon>
        <taxon>Pentapetalae</taxon>
        <taxon>asterids</taxon>
        <taxon>lamiids</taxon>
        <taxon>Solanales</taxon>
        <taxon>Solanaceae</taxon>
        <taxon>Solanoideae</taxon>
        <taxon>Solaneae</taxon>
        <taxon>Solanum</taxon>
    </lineage>
</organism>
<evidence type="ECO:0000313" key="2">
    <source>
        <dbReference type="EMBL" id="WMV08725.1"/>
    </source>
</evidence>
<dbReference type="InterPro" id="IPR026960">
    <property type="entry name" value="RVT-Znf"/>
</dbReference>
<dbReference type="Pfam" id="PF13966">
    <property type="entry name" value="zf-RVT"/>
    <property type="match status" value="1"/>
</dbReference>
<keyword evidence="3" id="KW-1185">Reference proteome</keyword>
<dbReference type="Proteomes" id="UP001234989">
    <property type="component" value="Chromosome 1"/>
</dbReference>
<evidence type="ECO:0000313" key="3">
    <source>
        <dbReference type="Proteomes" id="UP001234989"/>
    </source>
</evidence>
<proteinExistence type="predicted"/>
<accession>A0AAF0TD06</accession>
<name>A0AAF0TD06_SOLVR</name>
<reference evidence="2" key="1">
    <citation type="submission" date="2023-08" db="EMBL/GenBank/DDBJ databases">
        <title>A de novo genome assembly of Solanum verrucosum Schlechtendal, a Mexican diploid species geographically isolated from the other diploid A-genome species in potato relatives.</title>
        <authorList>
            <person name="Hosaka K."/>
        </authorList>
    </citation>
    <scope>NUCLEOTIDE SEQUENCE</scope>
    <source>
        <tissue evidence="2">Young leaves</tissue>
    </source>
</reference>
<sequence length="81" mass="9713">MVKKILEARQAYSQFQPNNLRSKTMIRQLYLHLLGPKQRVQWKRLLFQNSSRPKAIFTVWLQLQSKLSTTDRLKNRGKMLI</sequence>